<sequence>MKRLLLMCFLVLGSFRAYAQLCVIDGVLIPDSLLRVSVDEMRSDSAKLIVAKRLGFLSPFAIDTIRIFPKGKMQTFCREPADIILIQTNTLAQLQWVVNGKLKNPKKRLTIIDYKLSPTCLEAALPRGVKPKKIVSVQVLIPKAYTIRPEARPTIVIEMKK</sequence>
<keyword evidence="1" id="KW-0732">Signal</keyword>
<accession>A0A929WZA3</accession>
<evidence type="ECO:0000313" key="3">
    <source>
        <dbReference type="Proteomes" id="UP000704068"/>
    </source>
</evidence>
<comment type="caution">
    <text evidence="2">The sequence shown here is derived from an EMBL/GenBank/DDBJ whole genome shotgun (WGS) entry which is preliminary data.</text>
</comment>
<feature type="chain" id="PRO_5037112417" evidence="1">
    <location>
        <begin position="20"/>
        <end position="161"/>
    </location>
</feature>
<keyword evidence="2" id="KW-0687">Ribonucleoprotein</keyword>
<protein>
    <submittedName>
        <fullName evidence="2">50S ribosomal protein L19</fullName>
    </submittedName>
</protein>
<organism evidence="2 3">
    <name type="scientific">Alloprevotella tannerae</name>
    <dbReference type="NCBI Taxonomy" id="76122"/>
    <lineage>
        <taxon>Bacteria</taxon>
        <taxon>Pseudomonadati</taxon>
        <taxon>Bacteroidota</taxon>
        <taxon>Bacteroidia</taxon>
        <taxon>Bacteroidales</taxon>
        <taxon>Prevotellaceae</taxon>
        <taxon>Alloprevotella</taxon>
    </lineage>
</organism>
<gene>
    <name evidence="2" type="ORF">HXK21_05435</name>
</gene>
<feature type="signal peptide" evidence="1">
    <location>
        <begin position="1"/>
        <end position="19"/>
    </location>
</feature>
<evidence type="ECO:0000313" key="2">
    <source>
        <dbReference type="EMBL" id="MBF0970467.1"/>
    </source>
</evidence>
<dbReference type="Proteomes" id="UP000704068">
    <property type="component" value="Unassembled WGS sequence"/>
</dbReference>
<proteinExistence type="predicted"/>
<dbReference type="AlphaFoldDB" id="A0A929WZA3"/>
<keyword evidence="2" id="KW-0689">Ribosomal protein</keyword>
<evidence type="ECO:0000256" key="1">
    <source>
        <dbReference type="SAM" id="SignalP"/>
    </source>
</evidence>
<dbReference type="GO" id="GO:0005840">
    <property type="term" value="C:ribosome"/>
    <property type="evidence" value="ECO:0007669"/>
    <property type="project" value="UniProtKB-KW"/>
</dbReference>
<name>A0A929WZA3_9BACT</name>
<reference evidence="2" key="1">
    <citation type="submission" date="2020-04" db="EMBL/GenBank/DDBJ databases">
        <title>Deep metagenomics examines the oral microbiome during advanced dental caries in children, revealing novel taxa and co-occurrences with host molecules.</title>
        <authorList>
            <person name="Baker J.L."/>
            <person name="Morton J.T."/>
            <person name="Dinis M."/>
            <person name="Alvarez R."/>
            <person name="Tran N.C."/>
            <person name="Knight R."/>
            <person name="Edlund A."/>
        </authorList>
    </citation>
    <scope>NUCLEOTIDE SEQUENCE</scope>
    <source>
        <strain evidence="2">JCVI_34_bin.1</strain>
    </source>
</reference>
<dbReference type="RefSeq" id="WP_296091887.1">
    <property type="nucleotide sequence ID" value="NZ_CAUOSC010000004.1"/>
</dbReference>
<dbReference type="EMBL" id="JABZGR010000013">
    <property type="protein sequence ID" value="MBF0970467.1"/>
    <property type="molecule type" value="Genomic_DNA"/>
</dbReference>